<evidence type="ECO:0000313" key="4">
    <source>
        <dbReference type="EMBL" id="KAE7996432.1"/>
    </source>
</evidence>
<name>A0A5N6QAV9_9ROSI</name>
<dbReference type="Proteomes" id="UP000327013">
    <property type="component" value="Chromosome 1"/>
</dbReference>
<accession>A0A5N6QAV9</accession>
<dbReference type="InterPro" id="IPR001841">
    <property type="entry name" value="Znf_RING"/>
</dbReference>
<evidence type="ECO:0000313" key="5">
    <source>
        <dbReference type="Proteomes" id="UP000327013"/>
    </source>
</evidence>
<gene>
    <name evidence="4" type="ORF">FH972_001158</name>
</gene>
<dbReference type="AlphaFoldDB" id="A0A5N6QAV9"/>
<evidence type="ECO:0000256" key="1">
    <source>
        <dbReference type="PROSITE-ProRule" id="PRU00175"/>
    </source>
</evidence>
<dbReference type="GO" id="GO:0008270">
    <property type="term" value="F:zinc ion binding"/>
    <property type="evidence" value="ECO:0007669"/>
    <property type="project" value="UniProtKB-KW"/>
</dbReference>
<keyword evidence="1" id="KW-0479">Metal-binding</keyword>
<keyword evidence="5" id="KW-1185">Reference proteome</keyword>
<feature type="region of interest" description="Disordered" evidence="2">
    <location>
        <begin position="57"/>
        <end position="96"/>
    </location>
</feature>
<dbReference type="PANTHER" id="PTHR47820:SF3">
    <property type="entry name" value="OS07G0499800 PROTEIN"/>
    <property type="match status" value="1"/>
</dbReference>
<feature type="compositionally biased region" description="Low complexity" evidence="2">
    <location>
        <begin position="128"/>
        <end position="139"/>
    </location>
</feature>
<dbReference type="CDD" id="cd16647">
    <property type="entry name" value="mRING-HC-C3HC5_NEU1"/>
    <property type="match status" value="1"/>
</dbReference>
<sequence>MKMASSQVDIAGSAPFGCVLRDHNRRDRRRESNTHSTFQKNLKNLVRGHLHSCISISSDKKRERDQNNNVDSWVANGETNNHRSLRLKNNNDSQRQPGILDRLATQQAREVVSTIEKQSQEPDIIELSNSPSFVSSRASSSKREDSTAPSDGSTETSILGASSLVQIWEKRLNRLNGLKLNSTTSLSPSRSTSGFSCIEEPHGSSVEEPSSAEEAGETGDSVHERYDAPPNDDPFPDWESDRTALSDAPSSSQGRKSDAGENEKVRVADIIKRLASAYQTPTPVTSRSDDNDHGHGHSSVQASPTRERSSLHEQMEHRVFSQAINSPRIRGRQAFTDLLMHLERDRHRELETLVERRPVSRFTQKGRIQSLIRLRLLQRGMAIRDPQLPPSTSTGVNIIPQGSNIVHLRDRFRKGAEQAATAQNSAALPRSNHQEIVNNTVDLDNSSTTNQPSEHTINQEVSITEQHSTLQVQNSMPHDREEVCEEASSRSDVTSQGTRLEARNLDSQTTIDSTTASVNFWNENDIAEELEVSDHEYAESSYDWIGDISRPRSYWEGRRRERYEEVLNNTSNGEIHKLLERRTVSTFLVSDFRERIDRLMTQERTNQLMSSLQRHRHVSGSHEEEEEHGNQERTNQFMSLLQRHRHVEEEESLIGGQYNEASAYFDQSSSLPEMPSPSQLWLWTDRDNEISDDSEIVNSTSQSPQLSQPYNQDSQQTPSSRNHNSTEMELICDLRGHMEQLYHEMSELRKSIKSCMDMQTMLQQSIDQEVHSVRGEGNKSDDGAPKKGNCCICYEMQVDSLLYRCGHMCTCLKCAHELQWSNGKCPICRAPIMDVVRAYVGM</sequence>
<dbReference type="SUPFAM" id="SSF57850">
    <property type="entry name" value="RING/U-box"/>
    <property type="match status" value="1"/>
</dbReference>
<keyword evidence="1" id="KW-0863">Zinc-finger</keyword>
<feature type="compositionally biased region" description="Polar residues" evidence="2">
    <location>
        <begin position="87"/>
        <end position="96"/>
    </location>
</feature>
<feature type="region of interest" description="Disordered" evidence="2">
    <location>
        <begin position="697"/>
        <end position="724"/>
    </location>
</feature>
<reference evidence="4 5" key="1">
    <citation type="submission" date="2019-06" db="EMBL/GenBank/DDBJ databases">
        <title>A chromosomal-level reference genome of Carpinus fangiana (Coryloideae, Betulaceae).</title>
        <authorList>
            <person name="Yang X."/>
            <person name="Wang Z."/>
            <person name="Zhang L."/>
            <person name="Hao G."/>
            <person name="Liu J."/>
            <person name="Yang Y."/>
        </authorList>
    </citation>
    <scope>NUCLEOTIDE SEQUENCE [LARGE SCALE GENOMIC DNA]</scope>
    <source>
        <strain evidence="4">Cfa_2016G</strain>
        <tissue evidence="4">Leaf</tissue>
    </source>
</reference>
<proteinExistence type="predicted"/>
<feature type="compositionally biased region" description="Polar residues" evidence="2">
    <location>
        <begin position="277"/>
        <end position="286"/>
    </location>
</feature>
<organism evidence="4 5">
    <name type="scientific">Carpinus fangiana</name>
    <dbReference type="NCBI Taxonomy" id="176857"/>
    <lineage>
        <taxon>Eukaryota</taxon>
        <taxon>Viridiplantae</taxon>
        <taxon>Streptophyta</taxon>
        <taxon>Embryophyta</taxon>
        <taxon>Tracheophyta</taxon>
        <taxon>Spermatophyta</taxon>
        <taxon>Magnoliopsida</taxon>
        <taxon>eudicotyledons</taxon>
        <taxon>Gunneridae</taxon>
        <taxon>Pentapetalae</taxon>
        <taxon>rosids</taxon>
        <taxon>fabids</taxon>
        <taxon>Fagales</taxon>
        <taxon>Betulaceae</taxon>
        <taxon>Carpinus</taxon>
    </lineage>
</organism>
<protein>
    <recommendedName>
        <fullName evidence="3">RING-type domain-containing protein</fullName>
    </recommendedName>
</protein>
<feature type="region of interest" description="Disordered" evidence="2">
    <location>
        <begin position="180"/>
        <end position="263"/>
    </location>
</feature>
<feature type="domain" description="RING-type" evidence="3">
    <location>
        <begin position="790"/>
        <end position="829"/>
    </location>
</feature>
<feature type="region of interest" description="Disordered" evidence="2">
    <location>
        <begin position="608"/>
        <end position="632"/>
    </location>
</feature>
<dbReference type="Pfam" id="PF13920">
    <property type="entry name" value="zf-C3HC4_3"/>
    <property type="match status" value="1"/>
</dbReference>
<feature type="compositionally biased region" description="Polar residues" evidence="2">
    <location>
        <begin position="147"/>
        <end position="157"/>
    </location>
</feature>
<dbReference type="PROSITE" id="PS50089">
    <property type="entry name" value="ZF_RING_2"/>
    <property type="match status" value="1"/>
</dbReference>
<feature type="region of interest" description="Disordered" evidence="2">
    <location>
        <begin position="276"/>
        <end position="313"/>
    </location>
</feature>
<feature type="compositionally biased region" description="Low complexity" evidence="2">
    <location>
        <begin position="180"/>
        <end position="196"/>
    </location>
</feature>
<dbReference type="OrthoDB" id="6078042at2759"/>
<dbReference type="InterPro" id="IPR013083">
    <property type="entry name" value="Znf_RING/FYVE/PHD"/>
</dbReference>
<keyword evidence="1" id="KW-0862">Zinc</keyword>
<feature type="region of interest" description="Disordered" evidence="2">
    <location>
        <begin position="115"/>
        <end position="157"/>
    </location>
</feature>
<dbReference type="Gene3D" id="3.30.40.10">
    <property type="entry name" value="Zinc/RING finger domain, C3HC4 (zinc finger)"/>
    <property type="match status" value="1"/>
</dbReference>
<evidence type="ECO:0000259" key="3">
    <source>
        <dbReference type="PROSITE" id="PS50089"/>
    </source>
</evidence>
<evidence type="ECO:0000256" key="2">
    <source>
        <dbReference type="SAM" id="MobiDB-lite"/>
    </source>
</evidence>
<dbReference type="PANTHER" id="PTHR47820">
    <property type="entry name" value="BNAC05G24000D PROTEIN"/>
    <property type="match status" value="1"/>
</dbReference>
<dbReference type="EMBL" id="CM017321">
    <property type="protein sequence ID" value="KAE7996432.1"/>
    <property type="molecule type" value="Genomic_DNA"/>
</dbReference>